<evidence type="ECO:0000256" key="1">
    <source>
        <dbReference type="ARBA" id="ARBA00023015"/>
    </source>
</evidence>
<sequence>MYDDERKMSILNTIQARGSVNVANLAKKYSVSESTIRRDLSSLEKSGFVKRTHGGAIPIESSLTEYDYNAKKTLHSKEKEIIAKKVANMIKNNSTIFLGTSTATNILSCYLTAKGLTIVTNSLDVANIISKRSDYNLIILGGNYINTARTIEGMTSINQIQQMHFNQAFLGANGIDVNFGISTTSDLEARSKFAVSQNSSEVYYLCDASKFDRISQYKVSNLSEITAIVTDPSISTDIKEKYDKHCNIII</sequence>
<dbReference type="InterPro" id="IPR001034">
    <property type="entry name" value="DeoR_HTH"/>
</dbReference>
<dbReference type="Proteomes" id="UP001431199">
    <property type="component" value="Unassembled WGS sequence"/>
</dbReference>
<dbReference type="PRINTS" id="PR00037">
    <property type="entry name" value="HTHLACR"/>
</dbReference>
<dbReference type="PROSITE" id="PS51000">
    <property type="entry name" value="HTH_DEOR_2"/>
    <property type="match status" value="1"/>
</dbReference>
<dbReference type="PANTHER" id="PTHR30363">
    <property type="entry name" value="HTH-TYPE TRANSCRIPTIONAL REGULATOR SRLR-RELATED"/>
    <property type="match status" value="1"/>
</dbReference>
<keyword evidence="1" id="KW-0805">Transcription regulation</keyword>
<gene>
    <name evidence="5" type="ORF">N5B56_02610</name>
</gene>
<dbReference type="SUPFAM" id="SSF100950">
    <property type="entry name" value="NagB/RpiA/CoA transferase-like"/>
    <property type="match status" value="1"/>
</dbReference>
<dbReference type="InterPro" id="IPR050313">
    <property type="entry name" value="Carb_Metab_HTH_regulators"/>
</dbReference>
<evidence type="ECO:0000313" key="5">
    <source>
        <dbReference type="EMBL" id="MCT7397981.1"/>
    </source>
</evidence>
<evidence type="ECO:0000256" key="3">
    <source>
        <dbReference type="ARBA" id="ARBA00023163"/>
    </source>
</evidence>
<dbReference type="Pfam" id="PF08220">
    <property type="entry name" value="HTH_DeoR"/>
    <property type="match status" value="1"/>
</dbReference>
<accession>A0ABT2LZA9</accession>
<dbReference type="Gene3D" id="1.10.10.10">
    <property type="entry name" value="Winged helix-like DNA-binding domain superfamily/Winged helix DNA-binding domain"/>
    <property type="match status" value="1"/>
</dbReference>
<feature type="domain" description="HTH deoR-type" evidence="4">
    <location>
        <begin position="3"/>
        <end position="58"/>
    </location>
</feature>
<dbReference type="InterPro" id="IPR014036">
    <property type="entry name" value="DeoR-like_C"/>
</dbReference>
<keyword evidence="3" id="KW-0804">Transcription</keyword>
<dbReference type="RefSeq" id="WP_118565594.1">
    <property type="nucleotide sequence ID" value="NZ_JAODBU010000002.1"/>
</dbReference>
<dbReference type="InterPro" id="IPR036388">
    <property type="entry name" value="WH-like_DNA-bd_sf"/>
</dbReference>
<dbReference type="Gene3D" id="3.40.50.1360">
    <property type="match status" value="1"/>
</dbReference>
<dbReference type="EMBL" id="JAODBU010000002">
    <property type="protein sequence ID" value="MCT7397981.1"/>
    <property type="molecule type" value="Genomic_DNA"/>
</dbReference>
<reference evidence="5" key="1">
    <citation type="submission" date="2022-09" db="EMBL/GenBank/DDBJ databases">
        <title>Eubacterium sp. LFL-14 isolated from human feces.</title>
        <authorList>
            <person name="Liu F."/>
        </authorList>
    </citation>
    <scope>NUCLEOTIDE SEQUENCE</scope>
    <source>
        <strain evidence="5">LFL-14</strain>
    </source>
</reference>
<dbReference type="SMART" id="SM01134">
    <property type="entry name" value="DeoRC"/>
    <property type="match status" value="1"/>
</dbReference>
<dbReference type="GO" id="GO:0003677">
    <property type="term" value="F:DNA binding"/>
    <property type="evidence" value="ECO:0007669"/>
    <property type="project" value="UniProtKB-KW"/>
</dbReference>
<proteinExistence type="predicted"/>
<dbReference type="InterPro" id="IPR018356">
    <property type="entry name" value="Tscrpt_reg_HTH_DeoR_CS"/>
</dbReference>
<dbReference type="SUPFAM" id="SSF46785">
    <property type="entry name" value="Winged helix' DNA-binding domain"/>
    <property type="match status" value="1"/>
</dbReference>
<dbReference type="SMART" id="SM00420">
    <property type="entry name" value="HTH_DEOR"/>
    <property type="match status" value="1"/>
</dbReference>
<dbReference type="PANTHER" id="PTHR30363:SF44">
    <property type="entry name" value="AGA OPERON TRANSCRIPTIONAL REPRESSOR-RELATED"/>
    <property type="match status" value="1"/>
</dbReference>
<comment type="caution">
    <text evidence="5">The sequence shown here is derived from an EMBL/GenBank/DDBJ whole genome shotgun (WGS) entry which is preliminary data.</text>
</comment>
<protein>
    <submittedName>
        <fullName evidence="5">DeoR/GlpR family DNA-binding transcription regulator</fullName>
    </submittedName>
</protein>
<keyword evidence="6" id="KW-1185">Reference proteome</keyword>
<evidence type="ECO:0000256" key="2">
    <source>
        <dbReference type="ARBA" id="ARBA00023125"/>
    </source>
</evidence>
<dbReference type="Pfam" id="PF00455">
    <property type="entry name" value="DeoRC"/>
    <property type="match status" value="1"/>
</dbReference>
<name>A0ABT2LZA9_9FIRM</name>
<keyword evidence="2 5" id="KW-0238">DNA-binding</keyword>
<dbReference type="InterPro" id="IPR036390">
    <property type="entry name" value="WH_DNA-bd_sf"/>
</dbReference>
<evidence type="ECO:0000259" key="4">
    <source>
        <dbReference type="PROSITE" id="PS51000"/>
    </source>
</evidence>
<organism evidence="5 6">
    <name type="scientific">Eubacterium album</name>
    <dbReference type="NCBI Taxonomy" id="2978477"/>
    <lineage>
        <taxon>Bacteria</taxon>
        <taxon>Bacillati</taxon>
        <taxon>Bacillota</taxon>
        <taxon>Clostridia</taxon>
        <taxon>Eubacteriales</taxon>
        <taxon>Eubacteriaceae</taxon>
        <taxon>Eubacterium</taxon>
    </lineage>
</organism>
<evidence type="ECO:0000313" key="6">
    <source>
        <dbReference type="Proteomes" id="UP001431199"/>
    </source>
</evidence>
<dbReference type="InterPro" id="IPR037171">
    <property type="entry name" value="NagB/RpiA_transferase-like"/>
</dbReference>
<dbReference type="PROSITE" id="PS00894">
    <property type="entry name" value="HTH_DEOR_1"/>
    <property type="match status" value="1"/>
</dbReference>